<comment type="miscellaneous">
    <text evidence="2">Reaction mechanism of ThiL seems to utilize a direct, inline transfer of the gamma-phosphate of ATP to TMP rather than a phosphorylated enzyme intermediate.</text>
</comment>
<dbReference type="KEGG" id="bsan:CHH28_19195"/>
<dbReference type="Pfam" id="PF00586">
    <property type="entry name" value="AIRS"/>
    <property type="match status" value="1"/>
</dbReference>
<dbReference type="PIRSF" id="PIRSF005303">
    <property type="entry name" value="Thiam_monoph_kin"/>
    <property type="match status" value="1"/>
</dbReference>
<dbReference type="SUPFAM" id="SSF55326">
    <property type="entry name" value="PurM N-terminal domain-like"/>
    <property type="match status" value="1"/>
</dbReference>
<dbReference type="UniPathway" id="UPA00060">
    <property type="reaction ID" value="UER00142"/>
</dbReference>
<dbReference type="SUPFAM" id="SSF56042">
    <property type="entry name" value="PurM C-terminal domain-like"/>
    <property type="match status" value="1"/>
</dbReference>
<dbReference type="GO" id="GO:0009228">
    <property type="term" value="P:thiamine biosynthetic process"/>
    <property type="evidence" value="ECO:0007669"/>
    <property type="project" value="UniProtKB-KW"/>
</dbReference>
<feature type="binding site" evidence="2">
    <location>
        <position position="54"/>
    </location>
    <ligand>
        <name>substrate</name>
    </ligand>
</feature>
<feature type="binding site" evidence="2">
    <location>
        <position position="210"/>
    </location>
    <ligand>
        <name>ATP</name>
        <dbReference type="ChEBI" id="CHEBI:30616"/>
    </ligand>
</feature>
<protein>
    <recommendedName>
        <fullName evidence="2">Thiamine-monophosphate kinase</fullName>
        <shortName evidence="2">TMP kinase</shortName>
        <shortName evidence="2">Thiamine-phosphate kinase</shortName>
        <ecNumber evidence="2">2.7.4.16</ecNumber>
    </recommendedName>
</protein>
<feature type="binding site" evidence="2">
    <location>
        <position position="147"/>
    </location>
    <ligand>
        <name>ATP</name>
        <dbReference type="ChEBI" id="CHEBI:30616"/>
    </ligand>
</feature>
<dbReference type="CDD" id="cd02194">
    <property type="entry name" value="ThiL"/>
    <property type="match status" value="1"/>
</dbReference>
<dbReference type="EC" id="2.7.4.16" evidence="2"/>
<feature type="binding site" evidence="2">
    <location>
        <position position="311"/>
    </location>
    <ligand>
        <name>substrate</name>
    </ligand>
</feature>
<keyword evidence="1 2" id="KW-0784">Thiamine biosynthesis</keyword>
<feature type="binding site" evidence="2">
    <location>
        <position position="75"/>
    </location>
    <ligand>
        <name>Mg(2+)</name>
        <dbReference type="ChEBI" id="CHEBI:18420"/>
        <label>4</label>
    </ligand>
</feature>
<dbReference type="GO" id="GO:0000287">
    <property type="term" value="F:magnesium ion binding"/>
    <property type="evidence" value="ECO:0007669"/>
    <property type="project" value="UniProtKB-UniRule"/>
</dbReference>
<dbReference type="AlphaFoldDB" id="A0A222FQI6"/>
<organism evidence="4 5">
    <name type="scientific">Bacterioplanes sanyensis</name>
    <dbReference type="NCBI Taxonomy" id="1249553"/>
    <lineage>
        <taxon>Bacteria</taxon>
        <taxon>Pseudomonadati</taxon>
        <taxon>Pseudomonadota</taxon>
        <taxon>Gammaproteobacteria</taxon>
        <taxon>Oceanospirillales</taxon>
        <taxon>Oceanospirillaceae</taxon>
        <taxon>Bacterioplanes</taxon>
    </lineage>
</organism>
<feature type="binding site" evidence="2">
    <location>
        <position position="30"/>
    </location>
    <ligand>
        <name>Mg(2+)</name>
        <dbReference type="ChEBI" id="CHEBI:18420"/>
        <label>4</label>
    </ligand>
</feature>
<keyword evidence="2" id="KW-0547">Nucleotide-binding</keyword>
<feature type="binding site" evidence="2">
    <location>
        <position position="30"/>
    </location>
    <ligand>
        <name>Mg(2+)</name>
        <dbReference type="ChEBI" id="CHEBI:18420"/>
        <label>3</label>
    </ligand>
</feature>
<comment type="similarity">
    <text evidence="2">Belongs to the thiamine-monophosphate kinase family.</text>
</comment>
<reference evidence="4 5" key="1">
    <citation type="submission" date="2017-07" db="EMBL/GenBank/DDBJ databases">
        <title>Annotated genome sequence of Bacterioplanes sanyensis isolated from Red Sea.</title>
        <authorList>
            <person name="Rehman Z.U."/>
        </authorList>
    </citation>
    <scope>NUCLEOTIDE SEQUENCE [LARGE SCALE GENOMIC DNA]</scope>
    <source>
        <strain evidence="4 5">NV9</strain>
    </source>
</reference>
<dbReference type="InterPro" id="IPR036676">
    <property type="entry name" value="PurM-like_C_sf"/>
</dbReference>
<accession>A0A222FQI6</accession>
<feature type="binding site" evidence="2">
    <location>
        <position position="254"/>
    </location>
    <ligand>
        <name>substrate</name>
    </ligand>
</feature>
<comment type="catalytic activity">
    <reaction evidence="2">
        <text>thiamine phosphate + ATP = thiamine diphosphate + ADP</text>
        <dbReference type="Rhea" id="RHEA:15913"/>
        <dbReference type="ChEBI" id="CHEBI:30616"/>
        <dbReference type="ChEBI" id="CHEBI:37575"/>
        <dbReference type="ChEBI" id="CHEBI:58937"/>
        <dbReference type="ChEBI" id="CHEBI:456216"/>
        <dbReference type="EC" id="2.7.4.16"/>
    </reaction>
</comment>
<feature type="binding site" evidence="2">
    <location>
        <position position="122"/>
    </location>
    <ligand>
        <name>Mg(2+)</name>
        <dbReference type="ChEBI" id="CHEBI:18420"/>
        <label>1</label>
    </ligand>
</feature>
<dbReference type="OrthoDB" id="9802811at2"/>
<keyword evidence="2" id="KW-0460">Magnesium</keyword>
<proteinExistence type="inferred from homology"/>
<dbReference type="PANTHER" id="PTHR30270">
    <property type="entry name" value="THIAMINE-MONOPHOSPHATE KINASE"/>
    <property type="match status" value="1"/>
</dbReference>
<feature type="binding site" evidence="2">
    <location>
        <position position="47"/>
    </location>
    <ligand>
        <name>Mg(2+)</name>
        <dbReference type="ChEBI" id="CHEBI:18420"/>
        <label>2</label>
    </ligand>
</feature>
<evidence type="ECO:0000256" key="1">
    <source>
        <dbReference type="ARBA" id="ARBA00022977"/>
    </source>
</evidence>
<dbReference type="Gene3D" id="3.30.1330.10">
    <property type="entry name" value="PurM-like, N-terminal domain"/>
    <property type="match status" value="1"/>
</dbReference>
<gene>
    <name evidence="2 4" type="primary">thiL</name>
    <name evidence="4" type="ORF">CHH28_19195</name>
</gene>
<name>A0A222FQI6_9GAMM</name>
<keyword evidence="2" id="KW-0808">Transferase</keyword>
<keyword evidence="2" id="KW-0067">ATP-binding</keyword>
<evidence type="ECO:0000256" key="2">
    <source>
        <dbReference type="HAMAP-Rule" id="MF_02128"/>
    </source>
</evidence>
<dbReference type="PANTHER" id="PTHR30270:SF0">
    <property type="entry name" value="THIAMINE-MONOPHOSPHATE KINASE"/>
    <property type="match status" value="1"/>
</dbReference>
<evidence type="ECO:0000313" key="4">
    <source>
        <dbReference type="EMBL" id="ASP40661.1"/>
    </source>
</evidence>
<keyword evidence="2" id="KW-0479">Metal-binding</keyword>
<evidence type="ECO:0000259" key="3">
    <source>
        <dbReference type="Pfam" id="PF00586"/>
    </source>
</evidence>
<dbReference type="InterPro" id="IPR016188">
    <property type="entry name" value="PurM-like_N"/>
</dbReference>
<keyword evidence="2 4" id="KW-0418">Kinase</keyword>
<feature type="binding site" evidence="2">
    <location>
        <begin position="121"/>
        <end position="122"/>
    </location>
    <ligand>
        <name>ATP</name>
        <dbReference type="ChEBI" id="CHEBI:30616"/>
    </ligand>
</feature>
<comment type="function">
    <text evidence="2">Catalyzes the ATP-dependent phosphorylation of thiamine-monophosphate (TMP) to form thiamine-pyrophosphate (TPP), the active form of vitamin B1.</text>
</comment>
<dbReference type="InterPro" id="IPR036921">
    <property type="entry name" value="PurM-like_N_sf"/>
</dbReference>
<evidence type="ECO:0000313" key="5">
    <source>
        <dbReference type="Proteomes" id="UP000202440"/>
    </source>
</evidence>
<feature type="binding site" evidence="2">
    <location>
        <position position="45"/>
    </location>
    <ligand>
        <name>Mg(2+)</name>
        <dbReference type="ChEBI" id="CHEBI:18420"/>
        <label>4</label>
    </ligand>
</feature>
<dbReference type="Proteomes" id="UP000202440">
    <property type="component" value="Chromosome"/>
</dbReference>
<keyword evidence="5" id="KW-1185">Reference proteome</keyword>
<feature type="binding site" evidence="2">
    <location>
        <position position="75"/>
    </location>
    <ligand>
        <name>Mg(2+)</name>
        <dbReference type="ChEBI" id="CHEBI:18420"/>
        <label>2</label>
    </ligand>
</feature>
<dbReference type="GO" id="GO:0005524">
    <property type="term" value="F:ATP binding"/>
    <property type="evidence" value="ECO:0007669"/>
    <property type="project" value="UniProtKB-UniRule"/>
</dbReference>
<dbReference type="RefSeq" id="WP_094061823.1">
    <property type="nucleotide sequence ID" value="NZ_CP022530.1"/>
</dbReference>
<sequence>MSGHEFALIRRHFADGYPLSPQTVLAVGDDASIVAPPVGAQLVQSIDTQVADVHFPATAPAQLIAARALRCAASDLAAMGATPQGFHLALTLPDAKAEWLQDFATGLRQHAHQLDLQLLGGDTTRGQQLVISIAVQGWVDDGTALRRDGAQAGEQLWLSGPLGAAALALPEVLKTPGKSTGWASHYYFPAVHTELGLALRGIASSCLDISDGLLQDAGHIARASDVTIMIDAEKVETAIDQADTRWPLCFSGGDDYQLLFSVSLQQASVMQTLQQSFPNMHCIGEAQAANGNPCVILHKDGQPLDLQQTGFQHF</sequence>
<dbReference type="GO" id="GO:0009030">
    <property type="term" value="F:thiamine-phosphate kinase activity"/>
    <property type="evidence" value="ECO:0007669"/>
    <property type="project" value="UniProtKB-UniRule"/>
</dbReference>
<dbReference type="NCBIfam" id="TIGR01379">
    <property type="entry name" value="thiL"/>
    <property type="match status" value="1"/>
</dbReference>
<feature type="binding site" evidence="2">
    <location>
        <position position="211"/>
    </location>
    <ligand>
        <name>Mg(2+)</name>
        <dbReference type="ChEBI" id="CHEBI:18420"/>
        <label>5</label>
    </ligand>
</feature>
<feature type="binding site" evidence="2">
    <location>
        <position position="208"/>
    </location>
    <ligand>
        <name>Mg(2+)</name>
        <dbReference type="ChEBI" id="CHEBI:18420"/>
        <label>3</label>
    </ligand>
</feature>
<dbReference type="InterPro" id="IPR006283">
    <property type="entry name" value="ThiL-like"/>
</dbReference>
<feature type="domain" description="PurM-like N-terminal" evidence="3">
    <location>
        <begin position="28"/>
        <end position="139"/>
    </location>
</feature>
<dbReference type="EMBL" id="CP022530">
    <property type="protein sequence ID" value="ASP40661.1"/>
    <property type="molecule type" value="Genomic_DNA"/>
</dbReference>
<dbReference type="GO" id="GO:0009229">
    <property type="term" value="P:thiamine diphosphate biosynthetic process"/>
    <property type="evidence" value="ECO:0007669"/>
    <property type="project" value="UniProtKB-UniRule"/>
</dbReference>
<feature type="binding site" evidence="2">
    <location>
        <position position="75"/>
    </location>
    <ligand>
        <name>Mg(2+)</name>
        <dbReference type="ChEBI" id="CHEBI:18420"/>
        <label>3</label>
    </ligand>
</feature>
<dbReference type="HAMAP" id="MF_02128">
    <property type="entry name" value="TMP_kinase"/>
    <property type="match status" value="1"/>
</dbReference>
<comment type="pathway">
    <text evidence="2">Cofactor biosynthesis; thiamine diphosphate biosynthesis; thiamine diphosphate from thiamine phosphate: step 1/1.</text>
</comment>
<dbReference type="Gene3D" id="3.90.650.10">
    <property type="entry name" value="PurM-like C-terminal domain"/>
    <property type="match status" value="1"/>
</dbReference>
<feature type="binding site" evidence="2">
    <location>
        <position position="47"/>
    </location>
    <ligand>
        <name>Mg(2+)</name>
        <dbReference type="ChEBI" id="CHEBI:18420"/>
        <label>1</label>
    </ligand>
</feature>
<comment type="caution">
    <text evidence="2">Lacks conserved residue(s) required for the propagation of feature annotation.</text>
</comment>